<reference evidence="6 7" key="1">
    <citation type="submission" date="2019-08" db="EMBL/GenBank/DDBJ databases">
        <title>In-depth cultivation of the pig gut microbiome towards novel bacterial diversity and tailored functional studies.</title>
        <authorList>
            <person name="Wylensek D."/>
            <person name="Hitch T.C.A."/>
            <person name="Clavel T."/>
        </authorList>
    </citation>
    <scope>NUCLEOTIDE SEQUENCE [LARGE SCALE GENOMIC DNA]</scope>
    <source>
        <strain evidence="6 7">Oil+RF-744-GAM-WT-6</strain>
    </source>
</reference>
<dbReference type="InterPro" id="IPR013785">
    <property type="entry name" value="Aldolase_TIM"/>
</dbReference>
<keyword evidence="7" id="KW-1185">Reference proteome</keyword>
<protein>
    <submittedName>
        <fullName evidence="6">Ketohydroxyglutarate aldolase</fullName>
    </submittedName>
</protein>
<dbReference type="GO" id="GO:0016829">
    <property type="term" value="F:lyase activity"/>
    <property type="evidence" value="ECO:0007669"/>
    <property type="project" value="UniProtKB-KW"/>
</dbReference>
<evidence type="ECO:0000256" key="1">
    <source>
        <dbReference type="ARBA" id="ARBA00004761"/>
    </source>
</evidence>
<evidence type="ECO:0000313" key="7">
    <source>
        <dbReference type="Proteomes" id="UP000461880"/>
    </source>
</evidence>
<dbReference type="AlphaFoldDB" id="A0A7X2NSE0"/>
<evidence type="ECO:0000256" key="3">
    <source>
        <dbReference type="ARBA" id="ARBA00011233"/>
    </source>
</evidence>
<dbReference type="EMBL" id="VUMN01000008">
    <property type="protein sequence ID" value="MSS58253.1"/>
    <property type="molecule type" value="Genomic_DNA"/>
</dbReference>
<comment type="subunit">
    <text evidence="3">Homotrimer.</text>
</comment>
<dbReference type="Gene3D" id="3.20.20.70">
    <property type="entry name" value="Aldolase class I"/>
    <property type="match status" value="1"/>
</dbReference>
<evidence type="ECO:0000256" key="4">
    <source>
        <dbReference type="ARBA" id="ARBA00023239"/>
    </source>
</evidence>
<proteinExistence type="inferred from homology"/>
<keyword evidence="4" id="KW-0456">Lyase</keyword>
<evidence type="ECO:0000256" key="2">
    <source>
        <dbReference type="ARBA" id="ARBA00006906"/>
    </source>
</evidence>
<dbReference type="Proteomes" id="UP000461880">
    <property type="component" value="Unassembled WGS sequence"/>
</dbReference>
<sequence length="214" mass="23083">MRLKKASITQRMYDICAFAVVRADVKRTLEIADGLVKGGLPCMEISFTNNDAADCIKAVKEKYGDQIIAGAGTVLDPETARIAILAGADFIISCNADEEVARMCNRYQIPYGPGCTTVTEAINGLTWGAAFIKAFPISNFYGPKLVKIFKTPTPFMPIMASGGISLDNINEWLESGVDFMGMGSLLTKGPSDDIAANAAKVRKAIEDYRASHQD</sequence>
<comment type="similarity">
    <text evidence="2">Belongs to the KHG/KDPG aldolase family.</text>
</comment>
<comment type="caution">
    <text evidence="6">The sequence shown here is derived from an EMBL/GenBank/DDBJ whole genome shotgun (WGS) entry which is preliminary data.</text>
</comment>
<evidence type="ECO:0000256" key="5">
    <source>
        <dbReference type="ARBA" id="ARBA00023277"/>
    </source>
</evidence>
<name>A0A7X2NSE0_9FIRM</name>
<comment type="pathway">
    <text evidence="1">Carbohydrate acid metabolism.</text>
</comment>
<dbReference type="SUPFAM" id="SSF51569">
    <property type="entry name" value="Aldolase"/>
    <property type="match status" value="1"/>
</dbReference>
<organism evidence="6 7">
    <name type="scientific">Stecheria intestinalis</name>
    <dbReference type="NCBI Taxonomy" id="2606630"/>
    <lineage>
        <taxon>Bacteria</taxon>
        <taxon>Bacillati</taxon>
        <taxon>Bacillota</taxon>
        <taxon>Erysipelotrichia</taxon>
        <taxon>Erysipelotrichales</taxon>
        <taxon>Erysipelotrichaceae</taxon>
        <taxon>Stecheria</taxon>
    </lineage>
</organism>
<dbReference type="PANTHER" id="PTHR30246:SF1">
    <property type="entry name" value="2-DEHYDRO-3-DEOXY-6-PHOSPHOGALACTONATE ALDOLASE-RELATED"/>
    <property type="match status" value="1"/>
</dbReference>
<dbReference type="PANTHER" id="PTHR30246">
    <property type="entry name" value="2-KETO-3-DEOXY-6-PHOSPHOGLUCONATE ALDOLASE"/>
    <property type="match status" value="1"/>
</dbReference>
<dbReference type="Pfam" id="PF01081">
    <property type="entry name" value="Aldolase"/>
    <property type="match status" value="1"/>
</dbReference>
<dbReference type="InterPro" id="IPR000887">
    <property type="entry name" value="Aldlse_KDPG_KHG"/>
</dbReference>
<evidence type="ECO:0000313" key="6">
    <source>
        <dbReference type="EMBL" id="MSS58253.1"/>
    </source>
</evidence>
<accession>A0A7X2NSE0</accession>
<gene>
    <name evidence="6" type="ORF">FYJ51_04965</name>
</gene>
<dbReference type="CDD" id="cd00452">
    <property type="entry name" value="KDPG_aldolase"/>
    <property type="match status" value="1"/>
</dbReference>
<dbReference type="RefSeq" id="WP_154503952.1">
    <property type="nucleotide sequence ID" value="NZ_JAQXPC010000090.1"/>
</dbReference>
<keyword evidence="5" id="KW-0119">Carbohydrate metabolism</keyword>